<keyword evidence="8 12" id="KW-0862">Zinc</keyword>
<dbReference type="InterPro" id="IPR019475">
    <property type="entry name" value="DNA_primase_DnaB-bd"/>
</dbReference>
<dbReference type="STRING" id="1664069.BGLY_2977"/>
<evidence type="ECO:0000256" key="1">
    <source>
        <dbReference type="ARBA" id="ARBA00022478"/>
    </source>
</evidence>
<dbReference type="GO" id="GO:0003677">
    <property type="term" value="F:DNA binding"/>
    <property type="evidence" value="ECO:0007669"/>
    <property type="project" value="UniProtKB-KW"/>
</dbReference>
<dbReference type="Pfam" id="PF08275">
    <property type="entry name" value="DNAG_N"/>
    <property type="match status" value="1"/>
</dbReference>
<keyword evidence="6 12" id="KW-0479">Metal-binding</keyword>
<sequence length="607" mass="69413">MGNRIPDEIVEQVQKSADIVEVIGEYVQLRKQGRNYFGLCPFHGENTPSFSVSGEKQIFHCFGCGAGGNVFSFLRQIEGYSFSEAVTHLADKYHIDMPDHVTAVSSYSSGNSDEQKMAEAHELLKKFYHHLLVNTKEGQKALDYLLERGISMEEIERFEIGCALDSWDFITKFLERRGFEAGLMEKAGLIIRRENGDGYFDRFRNRIMFPIHDHHGTTVAFSGRTFTGEHPKYMNSPETPIFRKSKLLYHFHQARLHIRKEERAVLFEGFADVISAVGSGVKEAIATMGTALTEEHAKVIRRNVGEVILCYDSDQAGYEATLKAADMLQKRGCTVKVAMIPDGLDPDDYIKKFGGEKFKQDVIGSSVTIMTFKMHYFRKGKNLSDEGDRLAYINDVLKEVSQLSGPLEQEIYIKQLANEFSLSLDSLKEQLSVFEKESAGRKRDSGRNELQERRTSVPRPPRKKTGLRPAHENAERLLIAHMIRDRDVIRKVLDRVGFEFNLDQHRAIAAYLYAMYEEGADISIQQLFKRIDDQELGQLLTDILMLQINDELSETELSDYVKKVLNYRNWSMIKEKEAARTEAERQKDFIKAATLAQEIIKLNRSLK</sequence>
<evidence type="ECO:0000256" key="10">
    <source>
        <dbReference type="ARBA" id="ARBA00023125"/>
    </source>
</evidence>
<comment type="subunit">
    <text evidence="12">Monomer. Interacts with DnaB.</text>
</comment>
<protein>
    <recommendedName>
        <fullName evidence="12 13">DNA primase</fullName>
        <ecNumber evidence="12">2.7.7.101</ecNumber>
    </recommendedName>
</protein>
<dbReference type="SMART" id="SM00400">
    <property type="entry name" value="ZnF_CHCC"/>
    <property type="match status" value="1"/>
</dbReference>
<evidence type="ECO:0000259" key="16">
    <source>
        <dbReference type="PROSITE" id="PS50880"/>
    </source>
</evidence>
<dbReference type="Proteomes" id="UP000036168">
    <property type="component" value="Unassembled WGS sequence"/>
</dbReference>
<feature type="zinc finger region" description="CHC2-type" evidence="12 14">
    <location>
        <begin position="40"/>
        <end position="64"/>
    </location>
</feature>
<evidence type="ECO:0000256" key="7">
    <source>
        <dbReference type="ARBA" id="ARBA00022771"/>
    </source>
</evidence>
<dbReference type="HAMAP" id="MF_00974">
    <property type="entry name" value="DNA_primase_DnaG"/>
    <property type="match status" value="1"/>
</dbReference>
<dbReference type="Pfam" id="PF10410">
    <property type="entry name" value="DnaB_bind"/>
    <property type="match status" value="1"/>
</dbReference>
<dbReference type="EMBL" id="JARRTL010000008">
    <property type="protein sequence ID" value="MEC0484970.1"/>
    <property type="molecule type" value="Genomic_DNA"/>
</dbReference>
<evidence type="ECO:0000256" key="12">
    <source>
        <dbReference type="HAMAP-Rule" id="MF_00974"/>
    </source>
</evidence>
<accession>A0A0T6BU77</accession>
<comment type="domain">
    <text evidence="12">Contains an N-terminal zinc-binding domain, a central core domain that contains the primase activity, and a C-terminal DnaB-binding domain.</text>
</comment>
<dbReference type="FunFam" id="3.90.980.10:FF:000001">
    <property type="entry name" value="DNA primase"/>
    <property type="match status" value="1"/>
</dbReference>
<keyword evidence="9" id="KW-0460">Magnesium</keyword>
<evidence type="ECO:0000313" key="19">
    <source>
        <dbReference type="Proteomes" id="UP000036168"/>
    </source>
</evidence>
<evidence type="ECO:0000313" key="17">
    <source>
        <dbReference type="EMBL" id="KRT95179.1"/>
    </source>
</evidence>
<keyword evidence="3 12" id="KW-0808">Transferase</keyword>
<dbReference type="EC" id="2.7.7.101" evidence="12"/>
<dbReference type="GO" id="GO:0000428">
    <property type="term" value="C:DNA-directed RNA polymerase complex"/>
    <property type="evidence" value="ECO:0007669"/>
    <property type="project" value="UniProtKB-KW"/>
</dbReference>
<keyword evidence="7 12" id="KW-0863">Zinc-finger</keyword>
<keyword evidence="2 12" id="KW-0639">Primosome</keyword>
<evidence type="ECO:0000256" key="11">
    <source>
        <dbReference type="ARBA" id="ARBA00023163"/>
    </source>
</evidence>
<dbReference type="PANTHER" id="PTHR30313">
    <property type="entry name" value="DNA PRIMASE"/>
    <property type="match status" value="1"/>
</dbReference>
<dbReference type="SUPFAM" id="SSF48024">
    <property type="entry name" value="N-terminal domain of DnaB helicase"/>
    <property type="match status" value="1"/>
</dbReference>
<organism evidence="17 19">
    <name type="scientific">Bacillus glycinifermentans</name>
    <dbReference type="NCBI Taxonomy" id="1664069"/>
    <lineage>
        <taxon>Bacteria</taxon>
        <taxon>Bacillati</taxon>
        <taxon>Bacillota</taxon>
        <taxon>Bacilli</taxon>
        <taxon>Bacillales</taxon>
        <taxon>Bacillaceae</taxon>
        <taxon>Bacillus</taxon>
    </lineage>
</organism>
<dbReference type="InterPro" id="IPR006171">
    <property type="entry name" value="TOPRIM_dom"/>
</dbReference>
<dbReference type="InterPro" id="IPR050219">
    <property type="entry name" value="DnaG_primase"/>
</dbReference>
<dbReference type="GO" id="GO:0003678">
    <property type="term" value="F:DNA helicase activity"/>
    <property type="evidence" value="ECO:0007669"/>
    <property type="project" value="InterPro"/>
</dbReference>
<dbReference type="Pfam" id="PF13155">
    <property type="entry name" value="Toprim_2"/>
    <property type="match status" value="1"/>
</dbReference>
<name>A0A0T6BU77_9BACI</name>
<reference evidence="18 20" key="3">
    <citation type="submission" date="2023-03" db="EMBL/GenBank/DDBJ databases">
        <title>Agriculturally important microbes genome sequencing.</title>
        <authorList>
            <person name="Dunlap C."/>
        </authorList>
    </citation>
    <scope>NUCLEOTIDE SEQUENCE [LARGE SCALE GENOMIC DNA]</scope>
    <source>
        <strain evidence="18 20">CBP-3203</strain>
    </source>
</reference>
<dbReference type="PIRSF" id="PIRSF002811">
    <property type="entry name" value="DnaG"/>
    <property type="match status" value="1"/>
</dbReference>
<evidence type="ECO:0000256" key="15">
    <source>
        <dbReference type="SAM" id="MobiDB-lite"/>
    </source>
</evidence>
<dbReference type="SMART" id="SM00493">
    <property type="entry name" value="TOPRIM"/>
    <property type="match status" value="1"/>
</dbReference>
<dbReference type="NCBIfam" id="TIGR01391">
    <property type="entry name" value="dnaG"/>
    <property type="match status" value="1"/>
</dbReference>
<dbReference type="InterPro" id="IPR037068">
    <property type="entry name" value="DNA_primase_core_N_sf"/>
</dbReference>
<dbReference type="RefSeq" id="WP_048355489.1">
    <property type="nucleotide sequence ID" value="NZ_CP023481.1"/>
</dbReference>
<dbReference type="InterPro" id="IPR013264">
    <property type="entry name" value="DNAG_N"/>
</dbReference>
<keyword evidence="11 12" id="KW-0804">Transcription</keyword>
<gene>
    <name evidence="12 18" type="primary">dnaG</name>
    <name evidence="17" type="ORF">AB447_211745</name>
    <name evidence="18" type="ORF">P8828_08920</name>
</gene>
<dbReference type="InterPro" id="IPR016136">
    <property type="entry name" value="DNA_helicase_N/primase_C"/>
</dbReference>
<dbReference type="GO" id="GO:0008270">
    <property type="term" value="F:zinc ion binding"/>
    <property type="evidence" value="ECO:0007669"/>
    <property type="project" value="UniProtKB-UniRule"/>
</dbReference>
<comment type="function">
    <text evidence="12 13">RNA polymerase that catalyzes the synthesis of short RNA molecules used as primers for DNA polymerase during DNA replication.</text>
</comment>
<dbReference type="Gene3D" id="3.40.1360.10">
    <property type="match status" value="1"/>
</dbReference>
<dbReference type="PROSITE" id="PS50880">
    <property type="entry name" value="TOPRIM"/>
    <property type="match status" value="1"/>
</dbReference>
<dbReference type="InterPro" id="IPR036977">
    <property type="entry name" value="DNA_primase_Znf_CHC2"/>
</dbReference>
<dbReference type="Proteomes" id="UP001341297">
    <property type="component" value="Unassembled WGS sequence"/>
</dbReference>
<dbReference type="InterPro" id="IPR006295">
    <property type="entry name" value="DNA_primase_DnaG"/>
</dbReference>
<dbReference type="SUPFAM" id="SSF57783">
    <property type="entry name" value="Zinc beta-ribbon"/>
    <property type="match status" value="1"/>
</dbReference>
<dbReference type="EMBL" id="LECW02000004">
    <property type="protein sequence ID" value="KRT95179.1"/>
    <property type="molecule type" value="Genomic_DNA"/>
</dbReference>
<proteinExistence type="inferred from homology"/>
<dbReference type="Gene3D" id="6.10.140.360">
    <property type="match status" value="1"/>
</dbReference>
<dbReference type="Gene3D" id="3.90.580.10">
    <property type="entry name" value="Zinc finger, CHC2-type domain"/>
    <property type="match status" value="1"/>
</dbReference>
<dbReference type="InterPro" id="IPR002694">
    <property type="entry name" value="Znf_CHC2"/>
</dbReference>
<dbReference type="AlphaFoldDB" id="A0A0T6BU77"/>
<evidence type="ECO:0000313" key="20">
    <source>
        <dbReference type="Proteomes" id="UP001341297"/>
    </source>
</evidence>
<keyword evidence="1 12" id="KW-0240">DNA-directed RNA polymerase</keyword>
<dbReference type="GO" id="GO:0005524">
    <property type="term" value="F:ATP binding"/>
    <property type="evidence" value="ECO:0007669"/>
    <property type="project" value="InterPro"/>
</dbReference>
<reference evidence="17 19" key="1">
    <citation type="journal article" date="2015" name="Int. J. Syst. Evol. Microbiol.">
        <title>Bacillus glycinifermentans sp. nov., isolated from fermented soybean paste.</title>
        <authorList>
            <person name="Kim S.J."/>
            <person name="Dunlap C.A."/>
            <person name="Kwon S.W."/>
            <person name="Rooney A.P."/>
        </authorList>
    </citation>
    <scope>NUCLEOTIDE SEQUENCE [LARGE SCALE GENOMIC DNA]</scope>
    <source>
        <strain evidence="17 19">GO-13</strain>
    </source>
</reference>
<feature type="domain" description="Toprim" evidence="16">
    <location>
        <begin position="262"/>
        <end position="343"/>
    </location>
</feature>
<evidence type="ECO:0000256" key="6">
    <source>
        <dbReference type="ARBA" id="ARBA00022723"/>
    </source>
</evidence>
<dbReference type="CDD" id="cd03364">
    <property type="entry name" value="TOPRIM_DnaG_primases"/>
    <property type="match status" value="1"/>
</dbReference>
<comment type="similarity">
    <text evidence="12 13">Belongs to the DnaG primase family.</text>
</comment>
<dbReference type="Gene3D" id="1.10.860.10">
    <property type="entry name" value="DNAb Helicase, Chain A"/>
    <property type="match status" value="1"/>
</dbReference>
<keyword evidence="10 12" id="KW-0238">DNA-binding</keyword>
<dbReference type="PANTHER" id="PTHR30313:SF2">
    <property type="entry name" value="DNA PRIMASE"/>
    <property type="match status" value="1"/>
</dbReference>
<evidence type="ECO:0000256" key="4">
    <source>
        <dbReference type="ARBA" id="ARBA00022695"/>
    </source>
</evidence>
<dbReference type="Gene3D" id="3.90.980.10">
    <property type="entry name" value="DNA primase, catalytic core, N-terminal domain"/>
    <property type="match status" value="1"/>
</dbReference>
<dbReference type="OrthoDB" id="9803773at2"/>
<keyword evidence="5 12" id="KW-0235">DNA replication</keyword>
<feature type="compositionally biased region" description="Basic and acidic residues" evidence="15">
    <location>
        <begin position="438"/>
        <end position="455"/>
    </location>
</feature>
<comment type="catalytic activity">
    <reaction evidence="12">
        <text>ssDNA + n NTP = ssDNA/pppN(pN)n-1 hybrid + (n-1) diphosphate.</text>
        <dbReference type="EC" id="2.7.7.101"/>
    </reaction>
</comment>
<comment type="cofactor">
    <cofactor evidence="12 13 14">
        <name>Zn(2+)</name>
        <dbReference type="ChEBI" id="CHEBI:29105"/>
    </cofactor>
    <text evidence="12 13 14">Binds 1 zinc ion per monomer.</text>
</comment>
<dbReference type="GO" id="GO:0005737">
    <property type="term" value="C:cytoplasm"/>
    <property type="evidence" value="ECO:0007669"/>
    <property type="project" value="TreeGrafter"/>
</dbReference>
<comment type="caution">
    <text evidence="17">The sequence shown here is derived from an EMBL/GenBank/DDBJ whole genome shotgun (WGS) entry which is preliminary data.</text>
</comment>
<evidence type="ECO:0000256" key="2">
    <source>
        <dbReference type="ARBA" id="ARBA00022515"/>
    </source>
</evidence>
<dbReference type="FunFam" id="3.90.580.10:FF:000001">
    <property type="entry name" value="DNA primase"/>
    <property type="match status" value="1"/>
</dbReference>
<evidence type="ECO:0000256" key="5">
    <source>
        <dbReference type="ARBA" id="ARBA00022705"/>
    </source>
</evidence>
<evidence type="ECO:0000256" key="8">
    <source>
        <dbReference type="ARBA" id="ARBA00022833"/>
    </source>
</evidence>
<keyword evidence="4 12" id="KW-0548">Nucleotidyltransferase</keyword>
<dbReference type="GO" id="GO:0003899">
    <property type="term" value="F:DNA-directed RNA polymerase activity"/>
    <property type="evidence" value="ECO:0007669"/>
    <property type="project" value="UniProtKB-UniRule"/>
</dbReference>
<keyword evidence="20" id="KW-1185">Reference proteome</keyword>
<dbReference type="Pfam" id="PF01807">
    <property type="entry name" value="Zn_ribbon_DnaG"/>
    <property type="match status" value="1"/>
</dbReference>
<dbReference type="GO" id="GO:0006269">
    <property type="term" value="P:DNA replication, synthesis of primer"/>
    <property type="evidence" value="ECO:0007669"/>
    <property type="project" value="UniProtKB-UniRule"/>
</dbReference>
<evidence type="ECO:0000313" key="18">
    <source>
        <dbReference type="EMBL" id="MEC0484970.1"/>
    </source>
</evidence>
<dbReference type="InterPro" id="IPR030846">
    <property type="entry name" value="DnaG_bac"/>
</dbReference>
<feature type="region of interest" description="Disordered" evidence="15">
    <location>
        <begin position="438"/>
        <end position="470"/>
    </location>
</feature>
<reference evidence="17" key="2">
    <citation type="submission" date="2015-10" db="EMBL/GenBank/DDBJ databases">
        <authorList>
            <person name="Gilbert D.G."/>
        </authorList>
    </citation>
    <scope>NUCLEOTIDE SEQUENCE</scope>
    <source>
        <strain evidence="17">GO-13</strain>
    </source>
</reference>
<dbReference type="SUPFAM" id="SSF56731">
    <property type="entry name" value="DNA primase core"/>
    <property type="match status" value="1"/>
</dbReference>
<evidence type="ECO:0000256" key="9">
    <source>
        <dbReference type="ARBA" id="ARBA00022842"/>
    </source>
</evidence>
<dbReference type="InterPro" id="IPR034151">
    <property type="entry name" value="TOPRIM_DnaG_bac"/>
</dbReference>
<evidence type="ECO:0000256" key="13">
    <source>
        <dbReference type="PIRNR" id="PIRNR002811"/>
    </source>
</evidence>
<evidence type="ECO:0000256" key="14">
    <source>
        <dbReference type="PIRSR" id="PIRSR002811-1"/>
    </source>
</evidence>
<evidence type="ECO:0000256" key="3">
    <source>
        <dbReference type="ARBA" id="ARBA00022679"/>
    </source>
</evidence>
<dbReference type="InterPro" id="IPR036185">
    <property type="entry name" value="DNA_heli_DnaB-like_N_sf"/>
</dbReference>
<dbReference type="GO" id="GO:1990077">
    <property type="term" value="C:primosome complex"/>
    <property type="evidence" value="ECO:0007669"/>
    <property type="project" value="UniProtKB-KW"/>
</dbReference>